<evidence type="ECO:0000256" key="1">
    <source>
        <dbReference type="ARBA" id="ARBA00010062"/>
    </source>
</evidence>
<evidence type="ECO:0000256" key="3">
    <source>
        <dbReference type="ARBA" id="ARBA00022729"/>
    </source>
</evidence>
<keyword evidence="3" id="KW-0732">Signal</keyword>
<proteinExistence type="inferred from homology"/>
<dbReference type="InterPro" id="IPR028081">
    <property type="entry name" value="Leu-bd"/>
</dbReference>
<evidence type="ECO:0000256" key="2">
    <source>
        <dbReference type="ARBA" id="ARBA00022448"/>
    </source>
</evidence>
<evidence type="ECO:0000313" key="8">
    <source>
        <dbReference type="Proteomes" id="UP000316639"/>
    </source>
</evidence>
<dbReference type="Gene3D" id="3.40.50.2300">
    <property type="match status" value="2"/>
</dbReference>
<dbReference type="OrthoDB" id="7337537at2"/>
<dbReference type="EMBL" id="VOBR01000015">
    <property type="protein sequence ID" value="TWP49474.1"/>
    <property type="molecule type" value="Genomic_DNA"/>
</dbReference>
<dbReference type="PANTHER" id="PTHR47235">
    <property type="entry name" value="BLR6548 PROTEIN"/>
    <property type="match status" value="1"/>
</dbReference>
<name>A0A563EPZ3_9PSEU</name>
<evidence type="ECO:0000259" key="6">
    <source>
        <dbReference type="Pfam" id="PF13458"/>
    </source>
</evidence>
<gene>
    <name evidence="7" type="ORF">FKR81_23270</name>
</gene>
<feature type="domain" description="Leucine-binding protein" evidence="6">
    <location>
        <begin position="70"/>
        <end position="392"/>
    </location>
</feature>
<organism evidence="7 8">
    <name type="scientific">Lentzea tibetensis</name>
    <dbReference type="NCBI Taxonomy" id="2591470"/>
    <lineage>
        <taxon>Bacteria</taxon>
        <taxon>Bacillati</taxon>
        <taxon>Actinomycetota</taxon>
        <taxon>Actinomycetes</taxon>
        <taxon>Pseudonocardiales</taxon>
        <taxon>Pseudonocardiaceae</taxon>
        <taxon>Lentzea</taxon>
    </lineage>
</organism>
<dbReference type="Pfam" id="PF13458">
    <property type="entry name" value="Peripla_BP_6"/>
    <property type="match status" value="1"/>
</dbReference>
<evidence type="ECO:0000256" key="5">
    <source>
        <dbReference type="SAM" id="MobiDB-lite"/>
    </source>
</evidence>
<comment type="caution">
    <text evidence="7">The sequence shown here is derived from an EMBL/GenBank/DDBJ whole genome shotgun (WGS) entry which is preliminary data.</text>
</comment>
<protein>
    <submittedName>
        <fullName evidence="7">ABC transporter substrate-binding protein</fullName>
    </submittedName>
</protein>
<sequence length="431" mass="45038">MVQGEHGRLQVPARRRVPRRPADDRHGQDPQAGAAVRAATVLTGLLLLTACGTAHHQPGLRTGQGVSDTTIELGVLSDLSGPFKAQASARTSGYELFVADLNAKGGVCGRKVVLRVSDHGYDVERAMAAYFELEPQVLGFLDITGAPMTAAIGPDLMQSRALAAPASWSAALLGNPHMMVVGTTYDLDVINGLDHLRQEGALREGAVIGHLHLLGDYGENALEGTTFFAAQSGMTVASQSITATTNDVTAQVAALRAAKAQAVVVTTTASQTQLAIAAAQNWNVPFLVHVVGYDPAITDSRVLVMSSTAPLSADVPGARSAAEAFRAKYPDVRPAGPVVDGYAVGLAFTAVLDKACHTGDLTREGVLRAFHDTNDVDTLGITAPLHFSHTGRPSSTQSYLSKPDSAASGGLTVVRPLFESPLVKLKATKAK</sequence>
<feature type="region of interest" description="Disordered" evidence="5">
    <location>
        <begin position="1"/>
        <end position="34"/>
    </location>
</feature>
<keyword evidence="4" id="KW-0029">Amino-acid transport</keyword>
<reference evidence="7 8" key="1">
    <citation type="submission" date="2019-07" db="EMBL/GenBank/DDBJ databases">
        <title>Lentzea xizangensis sp. nov., isolated from Qinghai-Tibetan Plateau Soils.</title>
        <authorList>
            <person name="Huang J."/>
        </authorList>
    </citation>
    <scope>NUCLEOTIDE SEQUENCE [LARGE SCALE GENOMIC DNA]</scope>
    <source>
        <strain evidence="7 8">FXJ1.1311</strain>
    </source>
</reference>
<accession>A0A563EPZ3</accession>
<dbReference type="AlphaFoldDB" id="A0A563EPZ3"/>
<dbReference type="InterPro" id="IPR028082">
    <property type="entry name" value="Peripla_BP_I"/>
</dbReference>
<comment type="similarity">
    <text evidence="1">Belongs to the leucine-binding protein family.</text>
</comment>
<dbReference type="PANTHER" id="PTHR47235:SF1">
    <property type="entry name" value="BLR6548 PROTEIN"/>
    <property type="match status" value="1"/>
</dbReference>
<evidence type="ECO:0000256" key="4">
    <source>
        <dbReference type="ARBA" id="ARBA00022970"/>
    </source>
</evidence>
<dbReference type="PRINTS" id="PR00337">
    <property type="entry name" value="LEUILEVALBP"/>
</dbReference>
<dbReference type="InterPro" id="IPR000709">
    <property type="entry name" value="Leu_Ile_Val-bd"/>
</dbReference>
<keyword evidence="2" id="KW-0813">Transport</keyword>
<dbReference type="Proteomes" id="UP000316639">
    <property type="component" value="Unassembled WGS sequence"/>
</dbReference>
<dbReference type="SUPFAM" id="SSF53822">
    <property type="entry name" value="Periplasmic binding protein-like I"/>
    <property type="match status" value="1"/>
</dbReference>
<keyword evidence="8" id="KW-1185">Reference proteome</keyword>
<dbReference type="GO" id="GO:0006865">
    <property type="term" value="P:amino acid transport"/>
    <property type="evidence" value="ECO:0007669"/>
    <property type="project" value="UniProtKB-KW"/>
</dbReference>
<evidence type="ECO:0000313" key="7">
    <source>
        <dbReference type="EMBL" id="TWP49474.1"/>
    </source>
</evidence>